<dbReference type="SMART" id="SM00120">
    <property type="entry name" value="HX"/>
    <property type="match status" value="4"/>
</dbReference>
<dbReference type="Proteomes" id="UP000054771">
    <property type="component" value="Unassembled WGS sequence"/>
</dbReference>
<dbReference type="Gene3D" id="2.110.10.10">
    <property type="entry name" value="Hemopexin-like domain"/>
    <property type="match status" value="1"/>
</dbReference>
<evidence type="ECO:0000256" key="1">
    <source>
        <dbReference type="PROSITE-ProRule" id="PRU01011"/>
    </source>
</evidence>
<evidence type="ECO:0000313" key="2">
    <source>
        <dbReference type="EMBL" id="CEL06842.1"/>
    </source>
</evidence>
<dbReference type="OrthoDB" id="6845681at2759"/>
<dbReference type="STRING" id="454130.A0A0U5CBN1"/>
<dbReference type="InterPro" id="IPR018487">
    <property type="entry name" value="Hemopexin-like_repeat"/>
</dbReference>
<organism evidence="2 3">
    <name type="scientific">Aspergillus calidoustus</name>
    <dbReference type="NCBI Taxonomy" id="454130"/>
    <lineage>
        <taxon>Eukaryota</taxon>
        <taxon>Fungi</taxon>
        <taxon>Dikarya</taxon>
        <taxon>Ascomycota</taxon>
        <taxon>Pezizomycotina</taxon>
        <taxon>Eurotiomycetes</taxon>
        <taxon>Eurotiomycetidae</taxon>
        <taxon>Eurotiales</taxon>
        <taxon>Aspergillaceae</taxon>
        <taxon>Aspergillus</taxon>
        <taxon>Aspergillus subgen. Nidulantes</taxon>
    </lineage>
</organism>
<evidence type="ECO:0008006" key="4">
    <source>
        <dbReference type="Google" id="ProtNLM"/>
    </source>
</evidence>
<protein>
    <recommendedName>
        <fullName evidence="4">Hemopexin</fullName>
    </recommendedName>
</protein>
<reference evidence="3" key="1">
    <citation type="journal article" date="2016" name="Genome Announc.">
        <title>Draft genome sequences of fungus Aspergillus calidoustus.</title>
        <authorList>
            <person name="Horn F."/>
            <person name="Linde J."/>
            <person name="Mattern D.J."/>
            <person name="Walther G."/>
            <person name="Guthke R."/>
            <person name="Scherlach K."/>
            <person name="Martin K."/>
            <person name="Brakhage A.A."/>
            <person name="Petzke L."/>
            <person name="Valiante V."/>
        </authorList>
    </citation>
    <scope>NUCLEOTIDE SEQUENCE [LARGE SCALE GENOMIC DNA]</scope>
    <source>
        <strain evidence="3">SF006504</strain>
    </source>
</reference>
<accession>A0A0U5CBN1</accession>
<dbReference type="InterPro" id="IPR036375">
    <property type="entry name" value="Hemopexin-like_dom_sf"/>
</dbReference>
<dbReference type="SUPFAM" id="SSF50923">
    <property type="entry name" value="Hemopexin-like domain"/>
    <property type="match status" value="1"/>
</dbReference>
<feature type="repeat" description="Hemopexin" evidence="1">
    <location>
        <begin position="1"/>
        <end position="50"/>
    </location>
</feature>
<name>A0A0U5CBN1_ASPCI</name>
<dbReference type="Pfam" id="PF00045">
    <property type="entry name" value="Hemopexin"/>
    <property type="match status" value="1"/>
</dbReference>
<proteinExistence type="predicted"/>
<sequence length="219" mass="23848">MVDAIYYHPGGKQTYAFGGRRYARIDFVPSGSDEKITFGPATISQYWPSLKSIGFGSVEAVLPVQGSEDESYFFFGGRVARVKVIPSTSSDTVVEGPSVITNKWKSLGQAGFDTIDAALPVPGKSGEVYFFRGINYVRVNVDQDKIVYGPAALAKEWPGLTSAGFDSVDAAFAQPGSSDVAYFFKGDRYVKIRVIASAPDEVTYGPKLIADHWKTLDWT</sequence>
<evidence type="ECO:0000313" key="3">
    <source>
        <dbReference type="Proteomes" id="UP000054771"/>
    </source>
</evidence>
<feature type="repeat" description="Hemopexin" evidence="1">
    <location>
        <begin position="165"/>
        <end position="216"/>
    </location>
</feature>
<feature type="repeat" description="Hemopexin" evidence="1">
    <location>
        <begin position="112"/>
        <end position="160"/>
    </location>
</feature>
<dbReference type="OMA" id="YEEEAYF"/>
<gene>
    <name evidence="2" type="ORF">ASPCAL10014</name>
</gene>
<dbReference type="EMBL" id="CDMC01000008">
    <property type="protein sequence ID" value="CEL06842.1"/>
    <property type="molecule type" value="Genomic_DNA"/>
</dbReference>
<keyword evidence="3" id="KW-1185">Reference proteome</keyword>
<dbReference type="PROSITE" id="PS51642">
    <property type="entry name" value="HEMOPEXIN_2"/>
    <property type="match status" value="3"/>
</dbReference>
<dbReference type="AlphaFoldDB" id="A0A0U5CBN1"/>